<evidence type="ECO:0000313" key="3">
    <source>
        <dbReference type="Proteomes" id="UP000034883"/>
    </source>
</evidence>
<protein>
    <submittedName>
        <fullName evidence="2">Uncharacterized protein</fullName>
    </submittedName>
</protein>
<dbReference type="Proteomes" id="UP000034883">
    <property type="component" value="Chromosome"/>
</dbReference>
<name>A0A0F6W0Q8_9BACT</name>
<evidence type="ECO:0000256" key="1">
    <source>
        <dbReference type="SAM" id="Phobius"/>
    </source>
</evidence>
<dbReference type="EMBL" id="CP011125">
    <property type="protein sequence ID" value="AKF04480.1"/>
    <property type="molecule type" value="Genomic_DNA"/>
</dbReference>
<dbReference type="STRING" id="927083.DB32_001629"/>
<organism evidence="2 3">
    <name type="scientific">Sandaracinus amylolyticus</name>
    <dbReference type="NCBI Taxonomy" id="927083"/>
    <lineage>
        <taxon>Bacteria</taxon>
        <taxon>Pseudomonadati</taxon>
        <taxon>Myxococcota</taxon>
        <taxon>Polyangia</taxon>
        <taxon>Polyangiales</taxon>
        <taxon>Sandaracinaceae</taxon>
        <taxon>Sandaracinus</taxon>
    </lineage>
</organism>
<reference evidence="2 3" key="1">
    <citation type="submission" date="2015-03" db="EMBL/GenBank/DDBJ databases">
        <title>Genome assembly of Sandaracinus amylolyticus DSM 53668.</title>
        <authorList>
            <person name="Sharma G."/>
            <person name="Subramanian S."/>
        </authorList>
    </citation>
    <scope>NUCLEOTIDE SEQUENCE [LARGE SCALE GENOMIC DNA]</scope>
    <source>
        <strain evidence="2 3">DSM 53668</strain>
    </source>
</reference>
<keyword evidence="1" id="KW-1133">Transmembrane helix</keyword>
<dbReference type="KEGG" id="samy:DB32_001629"/>
<feature type="transmembrane region" description="Helical" evidence="1">
    <location>
        <begin position="189"/>
        <end position="212"/>
    </location>
</feature>
<dbReference type="AlphaFoldDB" id="A0A0F6W0Q8"/>
<feature type="transmembrane region" description="Helical" evidence="1">
    <location>
        <begin position="153"/>
        <end position="177"/>
    </location>
</feature>
<sequence>MPGLAALLVATPIWGFALRPPSTLDLEVVGERVVVAATPSELAPPEDPLQPEKMQWTRGIVLSTALAMAVTLGIGAVQFADEYGFHDSYDDTRCAQGTAVLDNCGEDVPWQHAVAAGITAGGVIFATLKSFFIDFDGVARVDSDWRVYETTRWVVLGMVVAQAIAGVLVSNAVRFGWADPVDDFDTLQAFAIGHMALGAATLGVQIANSILVF</sequence>
<feature type="transmembrane region" description="Helical" evidence="1">
    <location>
        <begin position="60"/>
        <end position="80"/>
    </location>
</feature>
<keyword evidence="3" id="KW-1185">Reference proteome</keyword>
<proteinExistence type="predicted"/>
<feature type="transmembrane region" description="Helical" evidence="1">
    <location>
        <begin position="110"/>
        <end position="132"/>
    </location>
</feature>
<gene>
    <name evidence="2" type="ORF">DB32_001629</name>
</gene>
<keyword evidence="1" id="KW-0472">Membrane</keyword>
<evidence type="ECO:0000313" key="2">
    <source>
        <dbReference type="EMBL" id="AKF04480.1"/>
    </source>
</evidence>
<keyword evidence="1" id="KW-0812">Transmembrane</keyword>
<accession>A0A0F6W0Q8</accession>